<accession>A0AAN9GG47</accession>
<gene>
    <name evidence="4" type="ORF">V1264_017802</name>
</gene>
<dbReference type="InterPro" id="IPR008983">
    <property type="entry name" value="Tumour_necrosis_fac-like_dom"/>
</dbReference>
<dbReference type="Proteomes" id="UP001374579">
    <property type="component" value="Unassembled WGS sequence"/>
</dbReference>
<keyword evidence="5" id="KW-1185">Reference proteome</keyword>
<evidence type="ECO:0000259" key="3">
    <source>
        <dbReference type="PROSITE" id="PS50871"/>
    </source>
</evidence>
<dbReference type="EMBL" id="JBAMIC010000007">
    <property type="protein sequence ID" value="KAK7106564.1"/>
    <property type="molecule type" value="Genomic_DNA"/>
</dbReference>
<dbReference type="Gene3D" id="2.60.120.40">
    <property type="match status" value="1"/>
</dbReference>
<evidence type="ECO:0000313" key="4">
    <source>
        <dbReference type="EMBL" id="KAK7106564.1"/>
    </source>
</evidence>
<proteinExistence type="predicted"/>
<dbReference type="AlphaFoldDB" id="A0AAN9GG47"/>
<feature type="signal peptide" evidence="2">
    <location>
        <begin position="1"/>
        <end position="25"/>
    </location>
</feature>
<evidence type="ECO:0000313" key="5">
    <source>
        <dbReference type="Proteomes" id="UP001374579"/>
    </source>
</evidence>
<evidence type="ECO:0000256" key="2">
    <source>
        <dbReference type="SAM" id="SignalP"/>
    </source>
</evidence>
<dbReference type="SUPFAM" id="SSF49842">
    <property type="entry name" value="TNF-like"/>
    <property type="match status" value="1"/>
</dbReference>
<comment type="caution">
    <text evidence="4">The sequence shown here is derived from an EMBL/GenBank/DDBJ whole genome shotgun (WGS) entry which is preliminary data.</text>
</comment>
<keyword evidence="2" id="KW-0732">Signal</keyword>
<feature type="chain" id="PRO_5043042322" description="C1q domain-containing protein" evidence="2">
    <location>
        <begin position="26"/>
        <end position="156"/>
    </location>
</feature>
<sequence>MANSVHKTATYAFLVGLALLASADGKPVSESKLKRSADCKPVSESRLKRSDDGGPVGVVVEQLSSHVTSLSAQLTALSSKVAILEAKAGKDETVIAFHARQEVHDFEVLPRGPIILQHVTTRVGTGYDEKTGWFQAPMSGTYLFVATVTVVSPDIA</sequence>
<organism evidence="4 5">
    <name type="scientific">Littorina saxatilis</name>
    <dbReference type="NCBI Taxonomy" id="31220"/>
    <lineage>
        <taxon>Eukaryota</taxon>
        <taxon>Metazoa</taxon>
        <taxon>Spiralia</taxon>
        <taxon>Lophotrochozoa</taxon>
        <taxon>Mollusca</taxon>
        <taxon>Gastropoda</taxon>
        <taxon>Caenogastropoda</taxon>
        <taxon>Littorinimorpha</taxon>
        <taxon>Littorinoidea</taxon>
        <taxon>Littorinidae</taxon>
        <taxon>Littorina</taxon>
    </lineage>
</organism>
<protein>
    <recommendedName>
        <fullName evidence="3">C1q domain-containing protein</fullName>
    </recommendedName>
</protein>
<feature type="region of interest" description="Disordered" evidence="1">
    <location>
        <begin position="30"/>
        <end position="51"/>
    </location>
</feature>
<dbReference type="InterPro" id="IPR001073">
    <property type="entry name" value="C1q_dom"/>
</dbReference>
<feature type="domain" description="C1q" evidence="3">
    <location>
        <begin position="90"/>
        <end position="156"/>
    </location>
</feature>
<dbReference type="PROSITE" id="PS50871">
    <property type="entry name" value="C1Q"/>
    <property type="match status" value="1"/>
</dbReference>
<reference evidence="4 5" key="1">
    <citation type="submission" date="2024-02" db="EMBL/GenBank/DDBJ databases">
        <title>Chromosome-scale genome assembly of the rough periwinkle Littorina saxatilis.</title>
        <authorList>
            <person name="De Jode A."/>
            <person name="Faria R."/>
            <person name="Formenti G."/>
            <person name="Sims Y."/>
            <person name="Smith T.P."/>
            <person name="Tracey A."/>
            <person name="Wood J.M.D."/>
            <person name="Zagrodzka Z.B."/>
            <person name="Johannesson K."/>
            <person name="Butlin R.K."/>
            <person name="Leder E.H."/>
        </authorList>
    </citation>
    <scope>NUCLEOTIDE SEQUENCE [LARGE SCALE GENOMIC DNA]</scope>
    <source>
        <strain evidence="4">Snail1</strain>
        <tissue evidence="4">Muscle</tissue>
    </source>
</reference>
<name>A0AAN9GG47_9CAEN</name>
<evidence type="ECO:0000256" key="1">
    <source>
        <dbReference type="SAM" id="MobiDB-lite"/>
    </source>
</evidence>